<name>A0A2W5URV9_9BACT</name>
<sequence>MRWLACVLLLAACARPAEPVLVTYWYLDFCSACRATREGLTASQKSRADFQLQLIDHRAPGAAEAIRALGFQRHGLVVRRGDEVLLKQADHRVRLADVEVTLAGGPP</sequence>
<proteinExistence type="predicted"/>
<keyword evidence="1" id="KW-0732">Signal</keyword>
<evidence type="ECO:0000313" key="2">
    <source>
        <dbReference type="EMBL" id="PZR11858.1"/>
    </source>
</evidence>
<evidence type="ECO:0000256" key="1">
    <source>
        <dbReference type="SAM" id="SignalP"/>
    </source>
</evidence>
<gene>
    <name evidence="2" type="ORF">DI536_16110</name>
</gene>
<comment type="caution">
    <text evidence="2">The sequence shown here is derived from an EMBL/GenBank/DDBJ whole genome shotgun (WGS) entry which is preliminary data.</text>
</comment>
<protein>
    <submittedName>
        <fullName evidence="2">Uncharacterized protein</fullName>
    </submittedName>
</protein>
<accession>A0A2W5URV9</accession>
<feature type="chain" id="PRO_5015861147" evidence="1">
    <location>
        <begin position="20"/>
        <end position="107"/>
    </location>
</feature>
<organism evidence="2 3">
    <name type="scientific">Archangium gephyra</name>
    <dbReference type="NCBI Taxonomy" id="48"/>
    <lineage>
        <taxon>Bacteria</taxon>
        <taxon>Pseudomonadati</taxon>
        <taxon>Myxococcota</taxon>
        <taxon>Myxococcia</taxon>
        <taxon>Myxococcales</taxon>
        <taxon>Cystobacterineae</taxon>
        <taxon>Archangiaceae</taxon>
        <taxon>Archangium</taxon>
    </lineage>
</organism>
<dbReference type="Proteomes" id="UP000249061">
    <property type="component" value="Unassembled WGS sequence"/>
</dbReference>
<evidence type="ECO:0000313" key="3">
    <source>
        <dbReference type="Proteomes" id="UP000249061"/>
    </source>
</evidence>
<dbReference type="EMBL" id="QFQP01000013">
    <property type="protein sequence ID" value="PZR11858.1"/>
    <property type="molecule type" value="Genomic_DNA"/>
</dbReference>
<dbReference type="AlphaFoldDB" id="A0A2W5URV9"/>
<reference evidence="2 3" key="1">
    <citation type="submission" date="2017-08" db="EMBL/GenBank/DDBJ databases">
        <title>Infants hospitalized years apart are colonized by the same room-sourced microbial strains.</title>
        <authorList>
            <person name="Brooks B."/>
            <person name="Olm M.R."/>
            <person name="Firek B.A."/>
            <person name="Baker R."/>
            <person name="Thomas B.C."/>
            <person name="Morowitz M.J."/>
            <person name="Banfield J.F."/>
        </authorList>
    </citation>
    <scope>NUCLEOTIDE SEQUENCE [LARGE SCALE GENOMIC DNA]</scope>
    <source>
        <strain evidence="2">S2_003_000_R2_14</strain>
    </source>
</reference>
<feature type="signal peptide" evidence="1">
    <location>
        <begin position="1"/>
        <end position="19"/>
    </location>
</feature>